<feature type="chain" id="PRO_5022988380" description="L,D-TPase catalytic domain-containing protein" evidence="8">
    <location>
        <begin position="22"/>
        <end position="231"/>
    </location>
</feature>
<evidence type="ECO:0000256" key="5">
    <source>
        <dbReference type="ARBA" id="ARBA00022984"/>
    </source>
</evidence>
<protein>
    <recommendedName>
        <fullName evidence="9">L,D-TPase catalytic domain-containing protein</fullName>
    </recommendedName>
</protein>
<dbReference type="SUPFAM" id="SSF141523">
    <property type="entry name" value="L,D-transpeptidase catalytic domain-like"/>
    <property type="match status" value="1"/>
</dbReference>
<dbReference type="PROSITE" id="PS52029">
    <property type="entry name" value="LD_TPASE"/>
    <property type="match status" value="1"/>
</dbReference>
<dbReference type="CDD" id="cd16913">
    <property type="entry name" value="YkuD_like"/>
    <property type="match status" value="1"/>
</dbReference>
<feature type="active site" description="Nucleophile" evidence="7">
    <location>
        <position position="203"/>
    </location>
</feature>
<evidence type="ECO:0000256" key="3">
    <source>
        <dbReference type="ARBA" id="ARBA00022679"/>
    </source>
</evidence>
<evidence type="ECO:0000256" key="2">
    <source>
        <dbReference type="ARBA" id="ARBA00005992"/>
    </source>
</evidence>
<keyword evidence="4 7" id="KW-0133">Cell shape</keyword>
<evidence type="ECO:0000256" key="4">
    <source>
        <dbReference type="ARBA" id="ARBA00022960"/>
    </source>
</evidence>
<dbReference type="GO" id="GO:0071555">
    <property type="term" value="P:cell wall organization"/>
    <property type="evidence" value="ECO:0007669"/>
    <property type="project" value="UniProtKB-UniRule"/>
</dbReference>
<comment type="similarity">
    <text evidence="2">Belongs to the YkuD family.</text>
</comment>
<feature type="signal peptide" evidence="8">
    <location>
        <begin position="1"/>
        <end position="21"/>
    </location>
</feature>
<evidence type="ECO:0000313" key="10">
    <source>
        <dbReference type="EMBL" id="VVC76427.1"/>
    </source>
</evidence>
<dbReference type="InterPro" id="IPR050979">
    <property type="entry name" value="LD-transpeptidase"/>
</dbReference>
<keyword evidence="11" id="KW-1185">Reference proteome</keyword>
<keyword evidence="8" id="KW-0732">Signal</keyword>
<evidence type="ECO:0000259" key="9">
    <source>
        <dbReference type="PROSITE" id="PS52029"/>
    </source>
</evidence>
<dbReference type="OrthoDB" id="463216at2"/>
<name>A0A5E4PJ12_9COXI</name>
<dbReference type="PANTHER" id="PTHR30582">
    <property type="entry name" value="L,D-TRANSPEPTIDASE"/>
    <property type="match status" value="1"/>
</dbReference>
<keyword evidence="6 7" id="KW-0961">Cell wall biogenesis/degradation</keyword>
<accession>A0A5E4PJ12</accession>
<keyword evidence="3" id="KW-0808">Transferase</keyword>
<dbReference type="RefSeq" id="WP_148339708.1">
    <property type="nucleotide sequence ID" value="NZ_LR699119.1"/>
</dbReference>
<comment type="pathway">
    <text evidence="1 7">Cell wall biogenesis; peptidoglycan biosynthesis.</text>
</comment>
<dbReference type="GO" id="GO:0018104">
    <property type="term" value="P:peptidoglycan-protein cross-linking"/>
    <property type="evidence" value="ECO:0007669"/>
    <property type="project" value="TreeGrafter"/>
</dbReference>
<dbReference type="Pfam" id="PF03734">
    <property type="entry name" value="YkuD"/>
    <property type="match status" value="1"/>
</dbReference>
<feature type="active site" description="Proton donor/acceptor" evidence="7">
    <location>
        <position position="189"/>
    </location>
</feature>
<evidence type="ECO:0000313" key="11">
    <source>
        <dbReference type="Proteomes" id="UP000324194"/>
    </source>
</evidence>
<dbReference type="GO" id="GO:0005576">
    <property type="term" value="C:extracellular region"/>
    <property type="evidence" value="ECO:0007669"/>
    <property type="project" value="TreeGrafter"/>
</dbReference>
<dbReference type="InterPro" id="IPR038063">
    <property type="entry name" value="Transpep_catalytic_dom"/>
</dbReference>
<dbReference type="GO" id="GO:0071972">
    <property type="term" value="F:peptidoglycan L,D-transpeptidase activity"/>
    <property type="evidence" value="ECO:0007669"/>
    <property type="project" value="TreeGrafter"/>
</dbReference>
<evidence type="ECO:0000256" key="6">
    <source>
        <dbReference type="ARBA" id="ARBA00023316"/>
    </source>
</evidence>
<dbReference type="EMBL" id="LR699119">
    <property type="protein sequence ID" value="VVC76427.1"/>
    <property type="molecule type" value="Genomic_DNA"/>
</dbReference>
<dbReference type="UniPathway" id="UPA00219"/>
<evidence type="ECO:0000256" key="1">
    <source>
        <dbReference type="ARBA" id="ARBA00004752"/>
    </source>
</evidence>
<sequence length="231" mass="25266">MTVLITLFIAMAMVLSQPVYAKNTSKSFGVKLCENSSQYTCYTVKKKETWEKLFPDSAMRDLVMRINRMNTKLHAGLVIAIPANGDTDPLNYSPLPVIIDPPGKKTIIVSLQSLAFGAYNSDGQLQYWGPVSGGRGYCPDINRRCHTSIGKFSIYHKLGAGCVSSKYPVGRGGAPMPYCMFFNGGYALHGSYDVPGYNASHGCVRLFVNDAKWLNQVFTAGQGSVTVLINK</sequence>
<proteinExistence type="inferred from homology"/>
<dbReference type="Gene3D" id="2.40.440.10">
    <property type="entry name" value="L,D-transpeptidase catalytic domain-like"/>
    <property type="match status" value="1"/>
</dbReference>
<organism evidence="10 11">
    <name type="scientific">Aquicella siphonis</name>
    <dbReference type="NCBI Taxonomy" id="254247"/>
    <lineage>
        <taxon>Bacteria</taxon>
        <taxon>Pseudomonadati</taxon>
        <taxon>Pseudomonadota</taxon>
        <taxon>Gammaproteobacteria</taxon>
        <taxon>Legionellales</taxon>
        <taxon>Coxiellaceae</taxon>
        <taxon>Aquicella</taxon>
    </lineage>
</organism>
<dbReference type="InterPro" id="IPR005490">
    <property type="entry name" value="LD_TPept_cat_dom"/>
</dbReference>
<dbReference type="KEGG" id="asip:AQUSIP_17400"/>
<dbReference type="AlphaFoldDB" id="A0A5E4PJ12"/>
<dbReference type="PANTHER" id="PTHR30582:SF2">
    <property type="entry name" value="L,D-TRANSPEPTIDASE YCIB-RELATED"/>
    <property type="match status" value="1"/>
</dbReference>
<evidence type="ECO:0000256" key="7">
    <source>
        <dbReference type="PROSITE-ProRule" id="PRU01373"/>
    </source>
</evidence>
<reference evidence="10 11" key="1">
    <citation type="submission" date="2019-08" db="EMBL/GenBank/DDBJ databases">
        <authorList>
            <person name="Guy L."/>
        </authorList>
    </citation>
    <scope>NUCLEOTIDE SEQUENCE [LARGE SCALE GENOMIC DNA]</scope>
    <source>
        <strain evidence="10 11">SGT-108</strain>
    </source>
</reference>
<keyword evidence="5 7" id="KW-0573">Peptidoglycan synthesis</keyword>
<feature type="domain" description="L,D-TPase catalytic" evidence="9">
    <location>
        <begin position="105"/>
        <end position="230"/>
    </location>
</feature>
<gene>
    <name evidence="10" type="ORF">AQUSIP_17400</name>
</gene>
<dbReference type="GO" id="GO:0008360">
    <property type="term" value="P:regulation of cell shape"/>
    <property type="evidence" value="ECO:0007669"/>
    <property type="project" value="UniProtKB-UniRule"/>
</dbReference>
<dbReference type="Proteomes" id="UP000324194">
    <property type="component" value="Chromosome 1"/>
</dbReference>
<dbReference type="GO" id="GO:0016740">
    <property type="term" value="F:transferase activity"/>
    <property type="evidence" value="ECO:0007669"/>
    <property type="project" value="UniProtKB-KW"/>
</dbReference>
<evidence type="ECO:0000256" key="8">
    <source>
        <dbReference type="SAM" id="SignalP"/>
    </source>
</evidence>